<dbReference type="SUPFAM" id="SSF56112">
    <property type="entry name" value="Protein kinase-like (PK-like)"/>
    <property type="match status" value="1"/>
</dbReference>
<dbReference type="Proteomes" id="UP000315628">
    <property type="component" value="Unassembled WGS sequence"/>
</dbReference>
<gene>
    <name evidence="2" type="ORF">FB557_0739</name>
</gene>
<dbReference type="AlphaFoldDB" id="A0A560WHM6"/>
<dbReference type="Pfam" id="PF01636">
    <property type="entry name" value="APH"/>
    <property type="match status" value="1"/>
</dbReference>
<name>A0A560WHM6_9MICO</name>
<organism evidence="2 3">
    <name type="scientific">Marihabitans asiaticum</name>
    <dbReference type="NCBI Taxonomy" id="415218"/>
    <lineage>
        <taxon>Bacteria</taxon>
        <taxon>Bacillati</taxon>
        <taxon>Actinomycetota</taxon>
        <taxon>Actinomycetes</taxon>
        <taxon>Micrococcales</taxon>
        <taxon>Intrasporangiaceae</taxon>
        <taxon>Marihabitans</taxon>
    </lineage>
</organism>
<keyword evidence="2" id="KW-0418">Kinase</keyword>
<dbReference type="InterPro" id="IPR041726">
    <property type="entry name" value="ACAD10_11_N"/>
</dbReference>
<keyword evidence="2" id="KW-0808">Transferase</keyword>
<feature type="domain" description="Aminoglycoside phosphotransferase" evidence="1">
    <location>
        <begin position="31"/>
        <end position="255"/>
    </location>
</feature>
<dbReference type="Gene3D" id="3.90.1200.10">
    <property type="match status" value="1"/>
</dbReference>
<accession>A0A560WHM6</accession>
<keyword evidence="3" id="KW-1185">Reference proteome</keyword>
<dbReference type="EMBL" id="VIUW01000001">
    <property type="protein sequence ID" value="TWD17177.1"/>
    <property type="molecule type" value="Genomic_DNA"/>
</dbReference>
<dbReference type="GO" id="GO:0016301">
    <property type="term" value="F:kinase activity"/>
    <property type="evidence" value="ECO:0007669"/>
    <property type="project" value="UniProtKB-KW"/>
</dbReference>
<protein>
    <submittedName>
        <fullName evidence="2">Aminoglycoside phosphotransferase (APT) family kinase protein</fullName>
    </submittedName>
</protein>
<evidence type="ECO:0000313" key="2">
    <source>
        <dbReference type="EMBL" id="TWD17177.1"/>
    </source>
</evidence>
<dbReference type="InterPro" id="IPR052898">
    <property type="entry name" value="ACAD10-like"/>
</dbReference>
<dbReference type="Gene3D" id="3.30.200.20">
    <property type="entry name" value="Phosphorylase Kinase, domain 1"/>
    <property type="match status" value="1"/>
</dbReference>
<comment type="caution">
    <text evidence="2">The sequence shown here is derived from an EMBL/GenBank/DDBJ whole genome shotgun (WGS) entry which is preliminary data.</text>
</comment>
<dbReference type="InterPro" id="IPR002575">
    <property type="entry name" value="Aminoglycoside_PTrfase"/>
</dbReference>
<dbReference type="RefSeq" id="WP_144855599.1">
    <property type="nucleotide sequence ID" value="NZ_BAAAYT010000002.1"/>
</dbReference>
<evidence type="ECO:0000259" key="1">
    <source>
        <dbReference type="Pfam" id="PF01636"/>
    </source>
</evidence>
<dbReference type="PANTHER" id="PTHR47829">
    <property type="entry name" value="HYDROLASE, PUTATIVE (AFU_ORTHOLOGUE AFUA_1G12880)-RELATED"/>
    <property type="match status" value="1"/>
</dbReference>
<dbReference type="PANTHER" id="PTHR47829:SF1">
    <property type="entry name" value="HAD FAMILY PHOSPHATASE"/>
    <property type="match status" value="1"/>
</dbReference>
<evidence type="ECO:0000313" key="3">
    <source>
        <dbReference type="Proteomes" id="UP000315628"/>
    </source>
</evidence>
<sequence length="342" mass="36622">MSPAAVEGLDVPAMTAWLEGLGIGADGPISFERIGLGQSNLTFLATDAGGQRWVLRRPPLGKTLASAHDVAREHRILSALQGTDVPTPAVYGLCEDAAVSDVPVMVVEHVDGIVLDGRADAEALSQQQRHAAGLALVETLAKIHAVDLERTGLADLASHKPYGARQLRRWKGQWDQSKMRELPEIEDLTDRLVAADPGSSEITLVHGDGHLRNLILDPDSGGARAMLDWELCTLGDPIADIGTLLAYWPGPDDPQGAVFSVTTVPGFAGADELVAHYAEQTGRDVSAVPFWHALGVWKLAIILEGVRRRQSDDERNLSETGHHLPEAVDALVAHAHAILDRG</sequence>
<dbReference type="CDD" id="cd05154">
    <property type="entry name" value="ACAD10_11_N-like"/>
    <property type="match status" value="1"/>
</dbReference>
<reference evidence="2 3" key="1">
    <citation type="submission" date="2019-06" db="EMBL/GenBank/DDBJ databases">
        <title>Sequencing the genomes of 1000 actinobacteria strains.</title>
        <authorList>
            <person name="Klenk H.-P."/>
        </authorList>
    </citation>
    <scope>NUCLEOTIDE SEQUENCE [LARGE SCALE GENOMIC DNA]</scope>
    <source>
        <strain evidence="2 3">DSM 18935</strain>
    </source>
</reference>
<dbReference type="OrthoDB" id="3806873at2"/>
<proteinExistence type="predicted"/>
<dbReference type="InterPro" id="IPR011009">
    <property type="entry name" value="Kinase-like_dom_sf"/>
</dbReference>